<dbReference type="InterPro" id="IPR012318">
    <property type="entry name" value="HTH_CRP"/>
</dbReference>
<dbReference type="Pfam" id="PF13545">
    <property type="entry name" value="HTH_Crp_2"/>
    <property type="match status" value="1"/>
</dbReference>
<dbReference type="GO" id="GO:0003677">
    <property type="term" value="F:DNA binding"/>
    <property type="evidence" value="ECO:0007669"/>
    <property type="project" value="UniProtKB-KW"/>
</dbReference>
<dbReference type="InterPro" id="IPR000595">
    <property type="entry name" value="cNMP-bd_dom"/>
</dbReference>
<evidence type="ECO:0000259" key="5">
    <source>
        <dbReference type="PROSITE" id="PS51063"/>
    </source>
</evidence>
<reference evidence="7" key="1">
    <citation type="submission" date="2016-10" db="EMBL/GenBank/DDBJ databases">
        <authorList>
            <person name="Varghese N."/>
            <person name="Submissions S."/>
        </authorList>
    </citation>
    <scope>NUCLEOTIDE SEQUENCE [LARGE SCALE GENOMIC DNA]</scope>
    <source>
        <strain evidence="7">DSM 26893</strain>
    </source>
</reference>
<dbReference type="SUPFAM" id="SSF51206">
    <property type="entry name" value="cAMP-binding domain-like"/>
    <property type="match status" value="1"/>
</dbReference>
<feature type="domain" description="Cyclic nucleotide-binding" evidence="4">
    <location>
        <begin position="49"/>
        <end position="124"/>
    </location>
</feature>
<dbReference type="InterPro" id="IPR036390">
    <property type="entry name" value="WH_DNA-bd_sf"/>
</dbReference>
<dbReference type="SUPFAM" id="SSF46785">
    <property type="entry name" value="Winged helix' DNA-binding domain"/>
    <property type="match status" value="1"/>
</dbReference>
<dbReference type="PROSITE" id="PS51063">
    <property type="entry name" value="HTH_CRP_2"/>
    <property type="match status" value="1"/>
</dbReference>
<organism evidence="6 7">
    <name type="scientific">Palleronia pelagia</name>
    <dbReference type="NCBI Taxonomy" id="387096"/>
    <lineage>
        <taxon>Bacteria</taxon>
        <taxon>Pseudomonadati</taxon>
        <taxon>Pseudomonadota</taxon>
        <taxon>Alphaproteobacteria</taxon>
        <taxon>Rhodobacterales</taxon>
        <taxon>Roseobacteraceae</taxon>
        <taxon>Palleronia</taxon>
    </lineage>
</organism>
<evidence type="ECO:0000256" key="2">
    <source>
        <dbReference type="ARBA" id="ARBA00023125"/>
    </source>
</evidence>
<dbReference type="InterPro" id="IPR036388">
    <property type="entry name" value="WH-like_DNA-bd_sf"/>
</dbReference>
<sequence>MHPLFSQQVPYAELIQSSVPADFLLLDRDTPGGPMTSAEHSPLTRKLSAFVALSEVELAVLERLHQRRRSFAAGRDMVHQGQSAQAAYILSSGWVCSYKLQADGTRQIVDFQVAGDFLGLRSVLLRTSDHSFEPVVDIEAAEVLKSDLLDAFSRTPRLATAILWAASRDEAMVVEHLVGIGRRDADARMAHFLLELGSRLALVGIGSKEGYDCPLTQYHLADALGLSAIHVNRVLRQLREGGMVTFREGHVTFHDYGRLVEIAEFDPAYLDQTGPLLK</sequence>
<keyword evidence="1" id="KW-0805">Transcription regulation</keyword>
<dbReference type="Gene3D" id="2.60.120.10">
    <property type="entry name" value="Jelly Rolls"/>
    <property type="match status" value="1"/>
</dbReference>
<evidence type="ECO:0000313" key="6">
    <source>
        <dbReference type="EMBL" id="SEO16379.1"/>
    </source>
</evidence>
<dbReference type="Pfam" id="PF00027">
    <property type="entry name" value="cNMP_binding"/>
    <property type="match status" value="1"/>
</dbReference>
<keyword evidence="7" id="KW-1185">Reference proteome</keyword>
<dbReference type="CDD" id="cd00038">
    <property type="entry name" value="CAP_ED"/>
    <property type="match status" value="1"/>
</dbReference>
<keyword evidence="3" id="KW-0804">Transcription</keyword>
<keyword evidence="6" id="KW-0418">Kinase</keyword>
<dbReference type="PROSITE" id="PS50042">
    <property type="entry name" value="CNMP_BINDING_3"/>
    <property type="match status" value="1"/>
</dbReference>
<keyword evidence="6" id="KW-0808">Transferase</keyword>
<evidence type="ECO:0000259" key="4">
    <source>
        <dbReference type="PROSITE" id="PS50042"/>
    </source>
</evidence>
<dbReference type="AlphaFoldDB" id="A0A1H8MGD6"/>
<keyword evidence="2" id="KW-0238">DNA-binding</keyword>
<proteinExistence type="predicted"/>
<dbReference type="EMBL" id="FOCM01000017">
    <property type="protein sequence ID" value="SEO16379.1"/>
    <property type="molecule type" value="Genomic_DNA"/>
</dbReference>
<dbReference type="Gene3D" id="1.10.10.10">
    <property type="entry name" value="Winged helix-like DNA-binding domain superfamily/Winged helix DNA-binding domain"/>
    <property type="match status" value="1"/>
</dbReference>
<evidence type="ECO:0000256" key="1">
    <source>
        <dbReference type="ARBA" id="ARBA00023015"/>
    </source>
</evidence>
<feature type="domain" description="HTH crp-type" evidence="5">
    <location>
        <begin position="183"/>
        <end position="257"/>
    </location>
</feature>
<dbReference type="InterPro" id="IPR014710">
    <property type="entry name" value="RmlC-like_jellyroll"/>
</dbReference>
<protein>
    <submittedName>
        <fullName evidence="6">cAMP-binding domain of CRP or a regulatory subunit of cAMP-dependent protein kinases</fullName>
    </submittedName>
</protein>
<dbReference type="InterPro" id="IPR018490">
    <property type="entry name" value="cNMP-bd_dom_sf"/>
</dbReference>
<dbReference type="GO" id="GO:0006355">
    <property type="term" value="P:regulation of DNA-templated transcription"/>
    <property type="evidence" value="ECO:0007669"/>
    <property type="project" value="InterPro"/>
</dbReference>
<evidence type="ECO:0000256" key="3">
    <source>
        <dbReference type="ARBA" id="ARBA00023163"/>
    </source>
</evidence>
<name>A0A1H8MGD6_9RHOB</name>
<dbReference type="SMART" id="SM00100">
    <property type="entry name" value="cNMP"/>
    <property type="match status" value="1"/>
</dbReference>
<gene>
    <name evidence="6" type="ORF">SAMN04488011_1173</name>
</gene>
<evidence type="ECO:0000313" key="7">
    <source>
        <dbReference type="Proteomes" id="UP000199372"/>
    </source>
</evidence>
<dbReference type="GO" id="GO:0016301">
    <property type="term" value="F:kinase activity"/>
    <property type="evidence" value="ECO:0007669"/>
    <property type="project" value="UniProtKB-KW"/>
</dbReference>
<accession>A0A1H8MGD6</accession>
<dbReference type="Proteomes" id="UP000199372">
    <property type="component" value="Unassembled WGS sequence"/>
</dbReference>